<dbReference type="SMART" id="SM00320">
    <property type="entry name" value="WD40"/>
    <property type="match status" value="5"/>
</dbReference>
<dbReference type="Gene3D" id="2.130.10.10">
    <property type="entry name" value="YVTN repeat-like/Quinoprotein amine dehydrogenase"/>
    <property type="match status" value="2"/>
</dbReference>
<dbReference type="OrthoDB" id="1932312at2759"/>
<keyword evidence="2" id="KW-0677">Repeat</keyword>
<accession>A0A068RK07</accession>
<comment type="caution">
    <text evidence="3">The sequence shown here is derived from an EMBL/GenBank/DDBJ whole genome shotgun (WGS) entry which is preliminary data.</text>
</comment>
<dbReference type="VEuPathDB" id="FungiDB:LCOR_01733.1"/>
<evidence type="ECO:0000313" key="3">
    <source>
        <dbReference type="EMBL" id="CDH50010.1"/>
    </source>
</evidence>
<organism evidence="3 4">
    <name type="scientific">Lichtheimia corymbifera JMRC:FSU:9682</name>
    <dbReference type="NCBI Taxonomy" id="1263082"/>
    <lineage>
        <taxon>Eukaryota</taxon>
        <taxon>Fungi</taxon>
        <taxon>Fungi incertae sedis</taxon>
        <taxon>Mucoromycota</taxon>
        <taxon>Mucoromycotina</taxon>
        <taxon>Mucoromycetes</taxon>
        <taxon>Mucorales</taxon>
        <taxon>Lichtheimiaceae</taxon>
        <taxon>Lichtheimia</taxon>
    </lineage>
</organism>
<dbReference type="PANTHER" id="PTHR22847">
    <property type="entry name" value="WD40 REPEAT PROTEIN"/>
    <property type="match status" value="1"/>
</dbReference>
<dbReference type="PANTHER" id="PTHR22847:SF637">
    <property type="entry name" value="WD REPEAT DOMAIN 5B"/>
    <property type="match status" value="1"/>
</dbReference>
<evidence type="ECO:0000313" key="4">
    <source>
        <dbReference type="Proteomes" id="UP000027586"/>
    </source>
</evidence>
<evidence type="ECO:0000256" key="2">
    <source>
        <dbReference type="ARBA" id="ARBA00022737"/>
    </source>
</evidence>
<protein>
    <submittedName>
        <fullName evidence="3">Wd40 repeat-containing protein</fullName>
    </submittedName>
</protein>
<dbReference type="AlphaFoldDB" id="A0A068RK07"/>
<keyword evidence="4" id="KW-1185">Reference proteome</keyword>
<sequence length="406" mass="45277">MGDRIHTAILQFLLTHGYKETQEAFVKEAGEFIDFDSVEDVPPLDGSFSDALNQVTRNVASMNLERQEDFEDADGDYYSTLVEQYGTIHAANVLAVAVDPHSRCIATSSTDRTVKLTNSTTGITDREYRHHQAPVLSIAFHPSQANLMLTTSMDGTAVLADTSKSDDIDPSIGVVQRFRDHQKYIVQGLFSPVDGKYMATASYDRTVCIYEQDQEGSGHYRLVKQLGPFLGNVEAMCFADNAVLVVGARDDNYLHYIHLQDGFRDQKCNMNANNDDWVSFAPAYLSVSPDGRYLLCSTDHSSGRIILFKKGESTQVRNYYDMPSDNQFTTRRHCWHPSGHYFYISGADDHCIRVLETKTGRVAATLKGGHTAMVRALSVDTNVGLVSVGYDHQVNIWAQPSMSIVR</sequence>
<proteinExistence type="predicted"/>
<dbReference type="InterPro" id="IPR036322">
    <property type="entry name" value="WD40_repeat_dom_sf"/>
</dbReference>
<dbReference type="InterPro" id="IPR015943">
    <property type="entry name" value="WD40/YVTN_repeat-like_dom_sf"/>
</dbReference>
<dbReference type="SMART" id="SM00667">
    <property type="entry name" value="LisH"/>
    <property type="match status" value="1"/>
</dbReference>
<name>A0A068RK07_9FUNG</name>
<dbReference type="InterPro" id="IPR006594">
    <property type="entry name" value="LisH"/>
</dbReference>
<dbReference type="STRING" id="1263082.A0A068RK07"/>
<keyword evidence="1" id="KW-0853">WD repeat</keyword>
<dbReference type="SUPFAM" id="SSF50978">
    <property type="entry name" value="WD40 repeat-like"/>
    <property type="match status" value="1"/>
</dbReference>
<dbReference type="EMBL" id="CBTN010000005">
    <property type="protein sequence ID" value="CDH50010.1"/>
    <property type="molecule type" value="Genomic_DNA"/>
</dbReference>
<gene>
    <name evidence="3" type="ORF">LCOR_01733.1</name>
</gene>
<dbReference type="Proteomes" id="UP000027586">
    <property type="component" value="Unassembled WGS sequence"/>
</dbReference>
<dbReference type="InterPro" id="IPR001680">
    <property type="entry name" value="WD40_rpt"/>
</dbReference>
<dbReference type="PROSITE" id="PS50896">
    <property type="entry name" value="LISH"/>
    <property type="match status" value="1"/>
</dbReference>
<reference evidence="3" key="1">
    <citation type="submission" date="2013-08" db="EMBL/GenBank/DDBJ databases">
        <title>Gene expansion shapes genome architecture in the human pathogen Lichtheimia corymbifera: an evolutionary genomics analysis in the ancient terrestrial Mucorales (Mucoromycotina).</title>
        <authorList>
            <person name="Schwartze V.U."/>
            <person name="Winter S."/>
            <person name="Shelest E."/>
            <person name="Marcet-Houben M."/>
            <person name="Horn F."/>
            <person name="Wehner S."/>
            <person name="Hoffmann K."/>
            <person name="Riege K."/>
            <person name="Sammeth M."/>
            <person name="Nowrousian M."/>
            <person name="Valiante V."/>
            <person name="Linde J."/>
            <person name="Jacobsen I.D."/>
            <person name="Marz M."/>
            <person name="Brakhage A.A."/>
            <person name="Gabaldon T."/>
            <person name="Bocker S."/>
            <person name="Voigt K."/>
        </authorList>
    </citation>
    <scope>NUCLEOTIDE SEQUENCE [LARGE SCALE GENOMIC DNA]</scope>
    <source>
        <strain evidence="3">FSU 9682</strain>
    </source>
</reference>
<dbReference type="Pfam" id="PF00400">
    <property type="entry name" value="WD40"/>
    <property type="match status" value="3"/>
</dbReference>
<evidence type="ECO:0000256" key="1">
    <source>
        <dbReference type="ARBA" id="ARBA00022574"/>
    </source>
</evidence>
<dbReference type="GO" id="GO:1990234">
    <property type="term" value="C:transferase complex"/>
    <property type="evidence" value="ECO:0007669"/>
    <property type="project" value="UniProtKB-ARBA"/>
</dbReference>